<sequence>MPKKKRGSGKKAMSEDERIAYEEQKRLAEEEMRKKKEDVLAQFLKDKLVKEEKATRYNLNKLNHQWRNIMREAKAKELKKDIEILSQTFERVIDRKDAVIKSLSKDIAEAEEQYAMALRSHLQNVDYLMELQKQRLEALTREYSVELEIVCEEFDLERAMLIDQHNIEMNDIADILFAMDQNFQERENEAKSEFQSMRDEIKNKNLEEKHALRVQLETKVDDLWQQFRQALQNYNETTEEKKTVFESLKIKDEKSAKEIELQMRKLQRIGDQIAQLKSKMSANAKECEERNKGLKEDREKMQRHFHELKAEMNQVRDKERDKLTKLTLESNAAIKEIKRQKEKGELILRLAEMCRKMETEEEKVLPFYASSLTKEEQEDVEAAVLEPPSQPLAEVMHDYTSLENFWKRYNKVLLDKLALDKEKQTMAQENHQLRTLLKQYLDGISVNDEILSQVNPLFVVNNKTNVKLNVPVMDPRVRRPVPQTVVEAAHVIQHTLKY</sequence>
<evidence type="ECO:0000256" key="10">
    <source>
        <dbReference type="ARBA" id="ARBA00040899"/>
    </source>
</evidence>
<proteinExistence type="inferred from homology"/>
<evidence type="ECO:0000313" key="18">
    <source>
        <dbReference type="RefSeq" id="XP_005090939.1"/>
    </source>
</evidence>
<evidence type="ECO:0000313" key="17">
    <source>
        <dbReference type="Proteomes" id="UP000694888"/>
    </source>
</evidence>
<keyword evidence="3" id="KW-0282">Flagellum</keyword>
<gene>
    <name evidence="18" type="primary">LOC101854384</name>
</gene>
<comment type="similarity">
    <text evidence="9">Belongs to the DRC2 family.</text>
</comment>
<evidence type="ECO:0000256" key="6">
    <source>
        <dbReference type="ARBA" id="ARBA00023212"/>
    </source>
</evidence>
<dbReference type="PANTHER" id="PTHR21625">
    <property type="entry name" value="NYD-SP28 PROTEIN"/>
    <property type="match status" value="1"/>
</dbReference>
<dbReference type="Pfam" id="PF14775">
    <property type="entry name" value="NYD-SP28_assoc"/>
    <property type="match status" value="1"/>
</dbReference>
<evidence type="ECO:0000256" key="13">
    <source>
        <dbReference type="SAM" id="Coils"/>
    </source>
</evidence>
<keyword evidence="2" id="KW-0963">Cytoplasm</keyword>
<dbReference type="PANTHER" id="PTHR21625:SF0">
    <property type="entry name" value="DYNEIN REGULATORY COMPLEX SUBUNIT 2"/>
    <property type="match status" value="1"/>
</dbReference>
<evidence type="ECO:0000256" key="7">
    <source>
        <dbReference type="ARBA" id="ARBA00023273"/>
    </source>
</evidence>
<protein>
    <recommendedName>
        <fullName evidence="10">Dynein regulatory complex subunit 2</fullName>
    </recommendedName>
    <alternativeName>
        <fullName evidence="11">Coiled-coil domain-containing protein 65</fullName>
    </alternativeName>
</protein>
<evidence type="ECO:0000256" key="3">
    <source>
        <dbReference type="ARBA" id="ARBA00022846"/>
    </source>
</evidence>
<evidence type="ECO:0000256" key="11">
    <source>
        <dbReference type="ARBA" id="ARBA00041517"/>
    </source>
</evidence>
<evidence type="ECO:0000256" key="14">
    <source>
        <dbReference type="SAM" id="MobiDB-lite"/>
    </source>
</evidence>
<evidence type="ECO:0000256" key="5">
    <source>
        <dbReference type="ARBA" id="ARBA00023069"/>
    </source>
</evidence>
<evidence type="ECO:0000256" key="8">
    <source>
        <dbReference type="ARBA" id="ARBA00037841"/>
    </source>
</evidence>
<keyword evidence="4 13" id="KW-0175">Coiled coil</keyword>
<evidence type="ECO:0000256" key="1">
    <source>
        <dbReference type="ARBA" id="ARBA00004611"/>
    </source>
</evidence>
<dbReference type="RefSeq" id="XP_005090939.1">
    <property type="nucleotide sequence ID" value="XM_005090882.3"/>
</dbReference>
<keyword evidence="6" id="KW-0206">Cytoskeleton</keyword>
<feature type="coiled-coil region" evidence="13">
    <location>
        <begin position="259"/>
        <end position="343"/>
    </location>
</feature>
<dbReference type="InterPro" id="IPR039505">
    <property type="entry name" value="DRC1/2_N"/>
</dbReference>
<evidence type="ECO:0000256" key="12">
    <source>
        <dbReference type="ARBA" id="ARBA00045865"/>
    </source>
</evidence>
<evidence type="ECO:0000259" key="16">
    <source>
        <dbReference type="Pfam" id="PF14775"/>
    </source>
</evidence>
<comment type="function">
    <text evidence="12">Component of the nexin-dynein regulatory complex (N-DRC), a key regulator of ciliary/flagellar motility which maintains the alignment and integrity of the distal axoneme and regulates microtubule sliding in motile axonemes. Plays a critical role in the assembly of N-DRC and also stabilizes the assembly of multiple inner dynein arms and radial spokes. Coassembles with DRC1 to form a central scaffold needed for assembly of the N-DRC and its attachment to the outer doublet microtubules.</text>
</comment>
<dbReference type="InterPro" id="IPR039750">
    <property type="entry name" value="DRC1/DRC2"/>
</dbReference>
<keyword evidence="17" id="KW-1185">Reference proteome</keyword>
<dbReference type="Proteomes" id="UP000694888">
    <property type="component" value="Unplaced"/>
</dbReference>
<dbReference type="GeneID" id="101854384"/>
<evidence type="ECO:0000256" key="4">
    <source>
        <dbReference type="ARBA" id="ARBA00023054"/>
    </source>
</evidence>
<evidence type="ECO:0000259" key="15">
    <source>
        <dbReference type="Pfam" id="PF14772"/>
    </source>
</evidence>
<comment type="subcellular location">
    <subcellularLocation>
        <location evidence="1">Cytoplasm</location>
        <location evidence="1">Cytoskeleton</location>
        <location evidence="1">Flagellum axoneme</location>
    </subcellularLocation>
    <subcellularLocation>
        <location evidence="8">Cytoplasm</location>
        <location evidence="8">Cytoskeleton</location>
        <location evidence="8">Flagellum basal body</location>
    </subcellularLocation>
</comment>
<organism evidence="17 18">
    <name type="scientific">Aplysia californica</name>
    <name type="common">California sea hare</name>
    <dbReference type="NCBI Taxonomy" id="6500"/>
    <lineage>
        <taxon>Eukaryota</taxon>
        <taxon>Metazoa</taxon>
        <taxon>Spiralia</taxon>
        <taxon>Lophotrochozoa</taxon>
        <taxon>Mollusca</taxon>
        <taxon>Gastropoda</taxon>
        <taxon>Heterobranchia</taxon>
        <taxon>Euthyneura</taxon>
        <taxon>Tectipleura</taxon>
        <taxon>Aplysiida</taxon>
        <taxon>Aplysioidea</taxon>
        <taxon>Aplysiidae</taxon>
        <taxon>Aplysia</taxon>
    </lineage>
</organism>
<feature type="coiled-coil region" evidence="13">
    <location>
        <begin position="75"/>
        <end position="142"/>
    </location>
</feature>
<dbReference type="Pfam" id="PF14772">
    <property type="entry name" value="NYD-SP28"/>
    <property type="match status" value="1"/>
</dbReference>
<accession>A0ABM0JD36</accession>
<evidence type="ECO:0000256" key="2">
    <source>
        <dbReference type="ARBA" id="ARBA00022490"/>
    </source>
</evidence>
<feature type="domain" description="Dynein regulatory complex protein 1 C-terminal" evidence="16">
    <location>
        <begin position="399"/>
        <end position="441"/>
    </location>
</feature>
<feature type="domain" description="Dynein regulatory complex protein 1/2 N-terminal" evidence="15">
    <location>
        <begin position="24"/>
        <end position="125"/>
    </location>
</feature>
<evidence type="ECO:0000256" key="9">
    <source>
        <dbReference type="ARBA" id="ARBA00038424"/>
    </source>
</evidence>
<name>A0ABM0JD36_APLCA</name>
<reference evidence="18" key="1">
    <citation type="submission" date="2025-08" db="UniProtKB">
        <authorList>
            <consortium name="RefSeq"/>
        </authorList>
    </citation>
    <scope>IDENTIFICATION</scope>
</reference>
<dbReference type="InterPro" id="IPR029440">
    <property type="entry name" value="DRC1_C"/>
</dbReference>
<keyword evidence="7" id="KW-0966">Cell projection</keyword>
<keyword evidence="5" id="KW-0969">Cilium</keyword>
<feature type="region of interest" description="Disordered" evidence="14">
    <location>
        <begin position="1"/>
        <end position="20"/>
    </location>
</feature>